<dbReference type="RefSeq" id="WP_271199311.1">
    <property type="nucleotide sequence ID" value="NZ_BSFL01000001.1"/>
</dbReference>
<keyword evidence="5" id="KW-1185">Reference proteome</keyword>
<evidence type="ECO:0000256" key="2">
    <source>
        <dbReference type="ARBA" id="ARBA00023002"/>
    </source>
</evidence>
<dbReference type="CDD" id="cd05233">
    <property type="entry name" value="SDR_c"/>
    <property type="match status" value="1"/>
</dbReference>
<reference evidence="4" key="1">
    <citation type="journal article" date="2014" name="Int. J. Syst. Evol. Microbiol.">
        <title>Complete genome sequence of Corynebacterium casei LMG S-19264T (=DSM 44701T), isolated from a smear-ripened cheese.</title>
        <authorList>
            <consortium name="US DOE Joint Genome Institute (JGI-PGF)"/>
            <person name="Walter F."/>
            <person name="Albersmeier A."/>
            <person name="Kalinowski J."/>
            <person name="Ruckert C."/>
        </authorList>
    </citation>
    <scope>NUCLEOTIDE SEQUENCE</scope>
    <source>
        <strain evidence="4">VKM B-2748</strain>
    </source>
</reference>
<reference evidence="4" key="2">
    <citation type="submission" date="2023-01" db="EMBL/GenBank/DDBJ databases">
        <authorList>
            <person name="Sun Q."/>
            <person name="Evtushenko L."/>
        </authorList>
    </citation>
    <scope>NUCLEOTIDE SEQUENCE</scope>
    <source>
        <strain evidence="4">VKM B-2748</strain>
    </source>
</reference>
<dbReference type="InterPro" id="IPR036291">
    <property type="entry name" value="NAD(P)-bd_dom_sf"/>
</dbReference>
<dbReference type="EMBL" id="BSFL01000001">
    <property type="protein sequence ID" value="GLK78806.1"/>
    <property type="molecule type" value="Genomic_DNA"/>
</dbReference>
<dbReference type="InterPro" id="IPR057326">
    <property type="entry name" value="KR_dom"/>
</dbReference>
<dbReference type="Pfam" id="PF13561">
    <property type="entry name" value="adh_short_C2"/>
    <property type="match status" value="1"/>
</dbReference>
<evidence type="ECO:0000313" key="4">
    <source>
        <dbReference type="EMBL" id="GLK78806.1"/>
    </source>
</evidence>
<dbReference type="InterPro" id="IPR002347">
    <property type="entry name" value="SDR_fam"/>
</dbReference>
<evidence type="ECO:0000259" key="3">
    <source>
        <dbReference type="SMART" id="SM00822"/>
    </source>
</evidence>
<proteinExistence type="inferred from homology"/>
<dbReference type="Gene3D" id="3.40.50.720">
    <property type="entry name" value="NAD(P)-binding Rossmann-like Domain"/>
    <property type="match status" value="1"/>
</dbReference>
<keyword evidence="2" id="KW-0560">Oxidoreductase</keyword>
<dbReference type="AlphaFoldDB" id="A0A9W6N604"/>
<gene>
    <name evidence="4" type="ORF">GCM10008174_05470</name>
</gene>
<comment type="caution">
    <text evidence="4">The sequence shown here is derived from an EMBL/GenBank/DDBJ whole genome shotgun (WGS) entry which is preliminary data.</text>
</comment>
<dbReference type="PANTHER" id="PTHR43477:SF1">
    <property type="entry name" value="DIHYDROANTICAPSIN 7-DEHYDROGENASE"/>
    <property type="match status" value="1"/>
</dbReference>
<dbReference type="PANTHER" id="PTHR43477">
    <property type="entry name" value="DIHYDROANTICAPSIN 7-DEHYDROGENASE"/>
    <property type="match status" value="1"/>
</dbReference>
<organism evidence="4 5">
    <name type="scientific">Methylopila turkensis</name>
    <dbReference type="NCBI Taxonomy" id="1437816"/>
    <lineage>
        <taxon>Bacteria</taxon>
        <taxon>Pseudomonadati</taxon>
        <taxon>Pseudomonadota</taxon>
        <taxon>Alphaproteobacteria</taxon>
        <taxon>Hyphomicrobiales</taxon>
        <taxon>Methylopilaceae</taxon>
        <taxon>Methylopila</taxon>
    </lineage>
</organism>
<evidence type="ECO:0000313" key="5">
    <source>
        <dbReference type="Proteomes" id="UP001143309"/>
    </source>
</evidence>
<dbReference type="Proteomes" id="UP001143309">
    <property type="component" value="Unassembled WGS sequence"/>
</dbReference>
<dbReference type="GO" id="GO:0016491">
    <property type="term" value="F:oxidoreductase activity"/>
    <property type="evidence" value="ECO:0007669"/>
    <property type="project" value="UniProtKB-KW"/>
</dbReference>
<comment type="similarity">
    <text evidence="1">Belongs to the short-chain dehydrogenases/reductases (SDR) family.</text>
</comment>
<feature type="domain" description="Ketoreductase" evidence="3">
    <location>
        <begin position="3"/>
        <end position="175"/>
    </location>
</feature>
<dbReference type="SMART" id="SM00822">
    <property type="entry name" value="PKS_KR"/>
    <property type="match status" value="1"/>
</dbReference>
<evidence type="ECO:0000256" key="1">
    <source>
        <dbReference type="ARBA" id="ARBA00006484"/>
    </source>
</evidence>
<accession>A0A9W6N604</accession>
<dbReference type="InterPro" id="IPR051122">
    <property type="entry name" value="SDR_DHRS6-like"/>
</dbReference>
<protein>
    <submittedName>
        <fullName evidence="4">Oxidoreductase</fullName>
    </submittedName>
</protein>
<sequence>MADTTLIYGGSGGIGSALARAVVARGGAVHLVGRSEERLRAAADETGGGYTVGDVADPDLFARATEAAAADGHLVGLAYAVGTINLKPLSKLTDGDFETDFVLNALGAARAARAALPVLKQADGASVVLFSTVAVAQGFANHASVAMAKGAVEGLVRALAAELAPKVRVNAVAPSLTKTPLAAPLAGSEQVASAIAAMHAIPRLGEPEDAAALAAFLLSDAAGWITGQVMGVDGGRSTLRTKG</sequence>
<dbReference type="SUPFAM" id="SSF51735">
    <property type="entry name" value="NAD(P)-binding Rossmann-fold domains"/>
    <property type="match status" value="1"/>
</dbReference>
<name>A0A9W6N604_9HYPH</name>
<dbReference type="PRINTS" id="PR00081">
    <property type="entry name" value="GDHRDH"/>
</dbReference>